<proteinExistence type="predicted"/>
<feature type="non-terminal residue" evidence="1">
    <location>
        <position position="64"/>
    </location>
</feature>
<evidence type="ECO:0000313" key="1">
    <source>
        <dbReference type="EMBL" id="GAG86048.1"/>
    </source>
</evidence>
<organism evidence="1">
    <name type="scientific">marine sediment metagenome</name>
    <dbReference type="NCBI Taxonomy" id="412755"/>
    <lineage>
        <taxon>unclassified sequences</taxon>
        <taxon>metagenomes</taxon>
        <taxon>ecological metagenomes</taxon>
    </lineage>
</organism>
<accession>X1BPQ3</accession>
<reference evidence="1" key="1">
    <citation type="journal article" date="2014" name="Front. Microbiol.">
        <title>High frequency of phylogenetically diverse reductive dehalogenase-homologous genes in deep subseafloor sedimentary metagenomes.</title>
        <authorList>
            <person name="Kawai M."/>
            <person name="Futagami T."/>
            <person name="Toyoda A."/>
            <person name="Takaki Y."/>
            <person name="Nishi S."/>
            <person name="Hori S."/>
            <person name="Arai W."/>
            <person name="Tsubouchi T."/>
            <person name="Morono Y."/>
            <person name="Uchiyama I."/>
            <person name="Ito T."/>
            <person name="Fujiyama A."/>
            <person name="Inagaki F."/>
            <person name="Takami H."/>
        </authorList>
    </citation>
    <scope>NUCLEOTIDE SEQUENCE</scope>
    <source>
        <strain evidence="1">Expedition CK06-06</strain>
    </source>
</reference>
<protein>
    <submittedName>
        <fullName evidence="1">Uncharacterized protein</fullName>
    </submittedName>
</protein>
<comment type="caution">
    <text evidence="1">The sequence shown here is derived from an EMBL/GenBank/DDBJ whole genome shotgun (WGS) entry which is preliminary data.</text>
</comment>
<dbReference type="AlphaFoldDB" id="X1BPQ3"/>
<sequence length="64" mass="6968">MVFSDGFTMLDCTPACTIELTAGTVANPQANYIYIPISTKVLTVSTSEFPATEHIKVAYCYVQT</sequence>
<gene>
    <name evidence="1" type="ORF">S01H4_26578</name>
</gene>
<name>X1BPQ3_9ZZZZ</name>
<dbReference type="EMBL" id="BART01012844">
    <property type="protein sequence ID" value="GAG86048.1"/>
    <property type="molecule type" value="Genomic_DNA"/>
</dbReference>